<dbReference type="EMBL" id="MAVT02000218">
    <property type="protein sequence ID" value="POS78035.1"/>
    <property type="molecule type" value="Genomic_DNA"/>
</dbReference>
<evidence type="ECO:0000313" key="1">
    <source>
        <dbReference type="EMBL" id="POS78035.1"/>
    </source>
</evidence>
<accession>A0A2P5I6B3</accession>
<evidence type="ECO:0000313" key="2">
    <source>
        <dbReference type="Proteomes" id="UP000094444"/>
    </source>
</evidence>
<proteinExistence type="predicted"/>
<organism evidence="1 2">
    <name type="scientific">Diaporthe helianthi</name>
    <dbReference type="NCBI Taxonomy" id="158607"/>
    <lineage>
        <taxon>Eukaryota</taxon>
        <taxon>Fungi</taxon>
        <taxon>Dikarya</taxon>
        <taxon>Ascomycota</taxon>
        <taxon>Pezizomycotina</taxon>
        <taxon>Sordariomycetes</taxon>
        <taxon>Sordariomycetidae</taxon>
        <taxon>Diaporthales</taxon>
        <taxon>Diaporthaceae</taxon>
        <taxon>Diaporthe</taxon>
    </lineage>
</organism>
<dbReference type="AlphaFoldDB" id="A0A2P5I6B3"/>
<keyword evidence="2" id="KW-1185">Reference proteome</keyword>
<sequence length="170" mass="18572">MRWGMTVPRAQNPAALSSPTTTYFLLWFRGGHNMKHIDAPLIVSGVRDTAAGGDATAVVPLARDTSEEGLSSEAVTSHVYLVGVQKCPVSIGEEILAGWLVPPAGILDLHSSQLSPWVFAASHRAPRRCAAYQANEQRTATCFRWWRLLRTKMEHDGRSGYSGPPRGSME</sequence>
<protein>
    <submittedName>
        <fullName evidence="1">Uncharacterized protein</fullName>
    </submittedName>
</protein>
<name>A0A2P5I6B3_DIAHE</name>
<reference evidence="1" key="1">
    <citation type="submission" date="2017-09" db="EMBL/GenBank/DDBJ databases">
        <title>Polyketide synthases of a Diaporthe helianthi virulent isolate.</title>
        <authorList>
            <person name="Baroncelli R."/>
        </authorList>
    </citation>
    <scope>NUCLEOTIDE SEQUENCE [LARGE SCALE GENOMIC DNA]</scope>
    <source>
        <strain evidence="1">7/96</strain>
    </source>
</reference>
<comment type="caution">
    <text evidence="1">The sequence shown here is derived from an EMBL/GenBank/DDBJ whole genome shotgun (WGS) entry which is preliminary data.</text>
</comment>
<dbReference type="Proteomes" id="UP000094444">
    <property type="component" value="Unassembled WGS sequence"/>
</dbReference>
<gene>
    <name evidence="1" type="ORF">DHEL01_v203568</name>
</gene>
<dbReference type="InParanoid" id="A0A2P5I6B3"/>